<protein>
    <submittedName>
        <fullName evidence="4">TldD/PmbA family protein</fullName>
    </submittedName>
</protein>
<dbReference type="PANTHER" id="PTHR43421:SF1">
    <property type="entry name" value="METALLOPROTEASE PMBA"/>
    <property type="match status" value="1"/>
</dbReference>
<evidence type="ECO:0000259" key="2">
    <source>
        <dbReference type="Pfam" id="PF19289"/>
    </source>
</evidence>
<proteinExistence type="predicted"/>
<dbReference type="GO" id="GO:0008237">
    <property type="term" value="F:metallopeptidase activity"/>
    <property type="evidence" value="ECO:0007669"/>
    <property type="project" value="InterPro"/>
</dbReference>
<dbReference type="Pfam" id="PF01523">
    <property type="entry name" value="PmbA_TldD_1st"/>
    <property type="match status" value="1"/>
</dbReference>
<dbReference type="EMBL" id="CP084166">
    <property type="protein sequence ID" value="UJG41248.1"/>
    <property type="molecule type" value="Genomic_DNA"/>
</dbReference>
<name>A0A9Y1FM52_9ARCH</name>
<dbReference type="InterPro" id="IPR002510">
    <property type="entry name" value="Metalloprtase-TldD/E_N"/>
</dbReference>
<feature type="domain" description="Metalloprotease TldD/E central" evidence="3">
    <location>
        <begin position="126"/>
        <end position="225"/>
    </location>
</feature>
<evidence type="ECO:0000259" key="1">
    <source>
        <dbReference type="Pfam" id="PF01523"/>
    </source>
</evidence>
<dbReference type="InterPro" id="IPR035068">
    <property type="entry name" value="TldD/PmbA_N"/>
</dbReference>
<dbReference type="InterPro" id="IPR036059">
    <property type="entry name" value="TldD/PmbA_sf"/>
</dbReference>
<sequence>MSESNINRDEAYYLAQYAIEYAEKKGVKDAEVFFSDNKKLEVTCSGKEIANEKEVQELGFGIRVLLDSVEGFSYTNKADKKAIEQTVEQAIVMLKVKPKKEGIALAPPSSYSTIEGLFSKQLSTFTVEELIDSAKQILLPFEEAPISVKTDLSRIILSEEYVGIANSLGVEGNYIRNSLDGSFLAIAREGEKVGSFVSDSFSVKDPKEVDFYQFGKELVERAIRNVNVEKLKGIDSDIVVFKPDAVLSPIFIVIAMAISAERTQHNQSLWKDSIGEKVAIDGFSFIDNSLDGKSSTARPFDDEGTPVKELEIIKDGVLMTHLFDIKTANKANTQSTGNSYRGFINSSFMNPPNNIFPNVPVIKPGDTKYDEMIEDIKEGIVFEYFAGSQRSENGIFSGVAKGAQLIKNGEITTPLTNVTIAGNVFDVLKNIVSLSKTTKKVNGYLETPYIKTKGINISSQN</sequence>
<accession>A0A9Y1FM52</accession>
<dbReference type="Gene3D" id="3.30.2290.10">
    <property type="entry name" value="PmbA/TldD superfamily"/>
    <property type="match status" value="1"/>
</dbReference>
<dbReference type="SUPFAM" id="SSF111283">
    <property type="entry name" value="Putative modulator of DNA gyrase, PmbA/TldD"/>
    <property type="match status" value="1"/>
</dbReference>
<dbReference type="GO" id="GO:0006508">
    <property type="term" value="P:proteolysis"/>
    <property type="evidence" value="ECO:0007669"/>
    <property type="project" value="InterPro"/>
</dbReference>
<feature type="domain" description="Metalloprotease TldD/E C-terminal" evidence="2">
    <location>
        <begin position="239"/>
        <end position="458"/>
    </location>
</feature>
<dbReference type="GO" id="GO:0005829">
    <property type="term" value="C:cytosol"/>
    <property type="evidence" value="ECO:0007669"/>
    <property type="project" value="TreeGrafter"/>
</dbReference>
<dbReference type="InterPro" id="IPR047657">
    <property type="entry name" value="PmbA"/>
</dbReference>
<dbReference type="Proteomes" id="UP001201020">
    <property type="component" value="Chromosome"/>
</dbReference>
<reference evidence="4" key="1">
    <citation type="journal article" date="2022" name="Nat. Microbiol.">
        <title>Unique mobile elements and scalable gene flow at the prokaryote-eukaryote boundary revealed by circularized Asgard archaea genomes.</title>
        <authorList>
            <person name="Wu F."/>
            <person name="Speth D.R."/>
            <person name="Philosof A."/>
            <person name="Cremiere A."/>
            <person name="Narayanan A."/>
            <person name="Barco R.A."/>
            <person name="Connon S.A."/>
            <person name="Amend J.P."/>
            <person name="Antoshechkin I.A."/>
            <person name="Orphan V.J."/>
        </authorList>
    </citation>
    <scope>NUCLEOTIDE SEQUENCE</scope>
    <source>
        <strain evidence="4">PM71</strain>
    </source>
</reference>
<dbReference type="Pfam" id="PF19290">
    <property type="entry name" value="PmbA_TldD_2nd"/>
    <property type="match status" value="1"/>
</dbReference>
<organism evidence="4">
    <name type="scientific">Candidatus Heimdallarchaeum aukensis</name>
    <dbReference type="NCBI Taxonomy" id="2876573"/>
    <lineage>
        <taxon>Archaea</taxon>
        <taxon>Promethearchaeati</taxon>
        <taxon>Candidatus Heimdallarchaeota</taxon>
        <taxon>Candidatus Heimdallarchaeia (ex Rinke et al. 2021) (nom. nud.)</taxon>
        <taxon>Candidatus Heimdallarchaeales</taxon>
        <taxon>Candidatus Heimdallarchaeaceae</taxon>
        <taxon>Candidatus Heimdallarchaeum</taxon>
    </lineage>
</organism>
<dbReference type="Pfam" id="PF19289">
    <property type="entry name" value="PmbA_TldD_3rd"/>
    <property type="match status" value="1"/>
</dbReference>
<dbReference type="InterPro" id="IPR045570">
    <property type="entry name" value="Metalloprtase-TldD/E_cen_dom"/>
</dbReference>
<dbReference type="InterPro" id="IPR045569">
    <property type="entry name" value="Metalloprtase-TldD/E_C"/>
</dbReference>
<feature type="domain" description="Metalloprotease TldD/E N-terminal" evidence="1">
    <location>
        <begin position="30"/>
        <end position="92"/>
    </location>
</feature>
<dbReference type="AlphaFoldDB" id="A0A9Y1FM52"/>
<gene>
    <name evidence="4" type="ORF">K9W45_02010</name>
</gene>
<dbReference type="PANTHER" id="PTHR43421">
    <property type="entry name" value="METALLOPROTEASE PMBA"/>
    <property type="match status" value="1"/>
</dbReference>
<evidence type="ECO:0000259" key="3">
    <source>
        <dbReference type="Pfam" id="PF19290"/>
    </source>
</evidence>
<evidence type="ECO:0000313" key="4">
    <source>
        <dbReference type="EMBL" id="UJG41248.1"/>
    </source>
</evidence>